<name>A0A5A9NC54_9TELE</name>
<feature type="region of interest" description="Disordered" evidence="5">
    <location>
        <begin position="231"/>
        <end position="251"/>
    </location>
</feature>
<dbReference type="FunFam" id="2.10.110.10:FF:000002">
    <property type="entry name" value="LIM domain and actin-binding 1"/>
    <property type="match status" value="1"/>
</dbReference>
<evidence type="ECO:0000256" key="5">
    <source>
        <dbReference type="SAM" id="MobiDB-lite"/>
    </source>
</evidence>
<feature type="compositionally biased region" description="Basic and acidic residues" evidence="5">
    <location>
        <begin position="290"/>
        <end position="301"/>
    </location>
</feature>
<feature type="compositionally biased region" description="Acidic residues" evidence="5">
    <location>
        <begin position="597"/>
        <end position="614"/>
    </location>
</feature>
<dbReference type="SUPFAM" id="SSF57716">
    <property type="entry name" value="Glucocorticoid receptor-like (DNA-binding domain)"/>
    <property type="match status" value="2"/>
</dbReference>
<dbReference type="InterPro" id="IPR001781">
    <property type="entry name" value="Znf_LIM"/>
</dbReference>
<feature type="compositionally biased region" description="Acidic residues" evidence="5">
    <location>
        <begin position="621"/>
        <end position="643"/>
    </location>
</feature>
<organism evidence="7 8">
    <name type="scientific">Triplophysa tibetana</name>
    <dbReference type="NCBI Taxonomy" id="1572043"/>
    <lineage>
        <taxon>Eukaryota</taxon>
        <taxon>Metazoa</taxon>
        <taxon>Chordata</taxon>
        <taxon>Craniata</taxon>
        <taxon>Vertebrata</taxon>
        <taxon>Euteleostomi</taxon>
        <taxon>Actinopterygii</taxon>
        <taxon>Neopterygii</taxon>
        <taxon>Teleostei</taxon>
        <taxon>Ostariophysi</taxon>
        <taxon>Cypriniformes</taxon>
        <taxon>Nemacheilidae</taxon>
        <taxon>Triplophysa</taxon>
    </lineage>
</organism>
<evidence type="ECO:0000256" key="4">
    <source>
        <dbReference type="PROSITE-ProRule" id="PRU00125"/>
    </source>
</evidence>
<feature type="region of interest" description="Disordered" evidence="5">
    <location>
        <begin position="83"/>
        <end position="143"/>
    </location>
</feature>
<evidence type="ECO:0000313" key="8">
    <source>
        <dbReference type="Proteomes" id="UP000324632"/>
    </source>
</evidence>
<feature type="compositionally biased region" description="Acidic residues" evidence="5">
    <location>
        <begin position="681"/>
        <end position="694"/>
    </location>
</feature>
<keyword evidence="3 4" id="KW-0440">LIM domain</keyword>
<dbReference type="AlphaFoldDB" id="A0A5A9NC54"/>
<evidence type="ECO:0000256" key="2">
    <source>
        <dbReference type="ARBA" id="ARBA00022833"/>
    </source>
</evidence>
<feature type="compositionally biased region" description="Basic and acidic residues" evidence="5">
    <location>
        <begin position="563"/>
        <end position="577"/>
    </location>
</feature>
<feature type="compositionally biased region" description="Polar residues" evidence="5">
    <location>
        <begin position="311"/>
        <end position="335"/>
    </location>
</feature>
<dbReference type="CDD" id="cd09485">
    <property type="entry name" value="LIM_Eplin_alpha_beta"/>
    <property type="match status" value="1"/>
</dbReference>
<feature type="compositionally biased region" description="Acidic residues" evidence="5">
    <location>
        <begin position="705"/>
        <end position="715"/>
    </location>
</feature>
<dbReference type="GO" id="GO:0046872">
    <property type="term" value="F:metal ion binding"/>
    <property type="evidence" value="ECO:0007669"/>
    <property type="project" value="UniProtKB-KW"/>
</dbReference>
<keyword evidence="2 4" id="KW-0862">Zinc</keyword>
<reference evidence="7 8" key="1">
    <citation type="journal article" date="2019" name="Mol. Ecol. Resour.">
        <title>Chromosome-level genome assembly of Triplophysa tibetana, a fish adapted to the harsh high-altitude environment of the Tibetan Plateau.</title>
        <authorList>
            <person name="Yang X."/>
            <person name="Liu H."/>
            <person name="Ma Z."/>
            <person name="Zou Y."/>
            <person name="Zou M."/>
            <person name="Mao Y."/>
            <person name="Li X."/>
            <person name="Wang H."/>
            <person name="Chen T."/>
            <person name="Wang W."/>
            <person name="Yang R."/>
        </authorList>
    </citation>
    <scope>NUCLEOTIDE SEQUENCE [LARGE SCALE GENOMIC DNA]</scope>
    <source>
        <strain evidence="7">TTIB1903HZAU</strain>
        <tissue evidence="7">Muscle</tissue>
    </source>
</reference>
<gene>
    <name evidence="7" type="ORF">E1301_Tti013983</name>
</gene>
<dbReference type="PROSITE" id="PS00478">
    <property type="entry name" value="LIM_DOMAIN_1"/>
    <property type="match status" value="1"/>
</dbReference>
<dbReference type="InterPro" id="IPR028740">
    <property type="entry name" value="EPLIN_Lim_dom"/>
</dbReference>
<evidence type="ECO:0000259" key="6">
    <source>
        <dbReference type="PROSITE" id="PS50023"/>
    </source>
</evidence>
<feature type="compositionally biased region" description="Polar residues" evidence="5">
    <location>
        <begin position="91"/>
        <end position="105"/>
    </location>
</feature>
<accession>A0A5A9NC54</accession>
<evidence type="ECO:0000313" key="7">
    <source>
        <dbReference type="EMBL" id="KAA0706691.1"/>
    </source>
</evidence>
<dbReference type="EMBL" id="SOYY01000020">
    <property type="protein sequence ID" value="KAA0706691.1"/>
    <property type="molecule type" value="Genomic_DNA"/>
</dbReference>
<feature type="region of interest" description="Disordered" evidence="5">
    <location>
        <begin position="43"/>
        <end position="66"/>
    </location>
</feature>
<dbReference type="Proteomes" id="UP000324632">
    <property type="component" value="Chromosome 20"/>
</dbReference>
<proteinExistence type="predicted"/>
<feature type="compositionally biased region" description="Basic and acidic residues" evidence="5">
    <location>
        <begin position="43"/>
        <end position="58"/>
    </location>
</feature>
<evidence type="ECO:0000256" key="1">
    <source>
        <dbReference type="ARBA" id="ARBA00022723"/>
    </source>
</evidence>
<evidence type="ECO:0000256" key="3">
    <source>
        <dbReference type="ARBA" id="ARBA00023038"/>
    </source>
</evidence>
<keyword evidence="1 4" id="KW-0479">Metal-binding</keyword>
<dbReference type="PROSITE" id="PS50023">
    <property type="entry name" value="LIM_DOMAIN_2"/>
    <property type="match status" value="1"/>
</dbReference>
<keyword evidence="8" id="KW-1185">Reference proteome</keyword>
<feature type="compositionally biased region" description="Low complexity" evidence="5">
    <location>
        <begin position="119"/>
        <end position="135"/>
    </location>
</feature>
<feature type="region of interest" description="Disordered" evidence="5">
    <location>
        <begin position="468"/>
        <end position="715"/>
    </location>
</feature>
<feature type="compositionally biased region" description="Low complexity" evidence="5">
    <location>
        <begin position="645"/>
        <end position="675"/>
    </location>
</feature>
<comment type="caution">
    <text evidence="7">The sequence shown here is derived from an EMBL/GenBank/DDBJ whole genome shotgun (WGS) entry which is preliminary data.</text>
</comment>
<dbReference type="SMART" id="SM00132">
    <property type="entry name" value="LIM"/>
    <property type="match status" value="1"/>
</dbReference>
<protein>
    <submittedName>
        <fullName evidence="7">LIM domain and actin-binding protein 1</fullName>
    </submittedName>
</protein>
<feature type="region of interest" description="Disordered" evidence="5">
    <location>
        <begin position="290"/>
        <end position="335"/>
    </location>
</feature>
<feature type="domain" description="LIM zinc-binding" evidence="6">
    <location>
        <begin position="348"/>
        <end position="408"/>
    </location>
</feature>
<feature type="compositionally biased region" description="Basic and acidic residues" evidence="5">
    <location>
        <begin position="473"/>
        <end position="483"/>
    </location>
</feature>
<dbReference type="PANTHER" id="PTHR24206">
    <property type="entry name" value="OS06G0237300 PROTEIN"/>
    <property type="match status" value="1"/>
</dbReference>
<sequence>MAVSSFHRGQWNSQSLRVTAKELSIVCVRGKNTAIAERFSKYQRAAEESNADKKKSPEKSTPSLRNGNLNVLKQLWEQPPVVAPETHSRLQETPQHRFTTGSSAVNPFEPVNRETSDLTEPSTVSSPPPESTDVTQAGLESNSEQMEKWMRDVETSGAAVVSSIPIEKPTVPLNSLKMMFEKGDTFQNKQNPGMLLDSNLLCERCKALVRQTVLCKSPGTAVDRVCSVSREAEKPGDGGFESMESGDKETFESEAKMVESTPLRDRMAMYQAAVTKLDLSSSPTTEAVDSEVRSHGGKQKENVPPIFTDVASDSNTLKSPTTDRNGSVMSPEQNQPKAIRKFRLPVRETCVTCLKTVYPLEKLVANQQIYHNTCFRCAYCNTKLSLVNYASLQNNVYCKPHFCQLFKAKGNYDEGFGLRPHKQLWEVKEEGGEEQVKLSPPEITSSPTVEESALVKVNVLTATLETRAQAASERSEKPPEMGRLKISWPPQTDDEESTAHSYGPADGGAVKPIRPKWPPEGDCVSTNTDMSDLPKIRRSVSLKERSKPFSIYSTTTVPVPQPSERKSPPQRSPSKEKEEEEMSPVSSTTDTVISSEDMTEFNQSEEEEEVDEVDGDRIVEVDEESMEHEECDEEKVDAQEEELSSLKSKSSLENSPPSSPQSESESDSQQKQASQDVGFWDGEEAEEECPDVSVEDLIKRNRNYDDDDDEEDEIV</sequence>
<dbReference type="Gene3D" id="2.10.110.10">
    <property type="entry name" value="Cysteine Rich Protein"/>
    <property type="match status" value="1"/>
</dbReference>
<dbReference type="Pfam" id="PF00412">
    <property type="entry name" value="LIM"/>
    <property type="match status" value="1"/>
</dbReference>